<keyword evidence="4" id="KW-1185">Reference proteome</keyword>
<dbReference type="InterPro" id="IPR041726">
    <property type="entry name" value="ACAD10_11_N"/>
</dbReference>
<dbReference type="Gene3D" id="3.90.1200.10">
    <property type="match status" value="1"/>
</dbReference>
<dbReference type="InterPro" id="IPR052898">
    <property type="entry name" value="ACAD10-like"/>
</dbReference>
<sequence length="387" mass="41052">MVEAEPTPPGLPSPSPDGGAASAVVLGRQPLAPPPGVALRSRAEGRVLDWDAVAIHLADHGIALDRAFAPRQFAGGLANLNFLARVDGGWAVLRRPPDGPLPPGAHDMAREHRILSTLWRELPLAPRSLHLCVDAGVAGAPFQLLEFRNGIALRGDSLAPLPATAQTGAAVSRLLVETLAAIHAVDPKRVGLDTLGRPAGFFARTAAGWIGRAERVAKGALSPAASAVAAWLAAAEVADATAPTLLHNDFKLDNVLLDPATLAPVAVVDWDMGTRGDPLFDLATLLSYWTEPGDPACMHQLAQMPTAHPGFLTRAEAAQAYARATERDLRQLKPYRVLTMLKLGVVFHQLHARHLAGETADPRYAGFGQLAEALFDFTLDIVNDKTF</sequence>
<dbReference type="AlphaFoldDB" id="A0A974PPU0"/>
<evidence type="ECO:0000256" key="1">
    <source>
        <dbReference type="SAM" id="MobiDB-lite"/>
    </source>
</evidence>
<evidence type="ECO:0000313" key="4">
    <source>
        <dbReference type="Proteomes" id="UP000596427"/>
    </source>
</evidence>
<dbReference type="EMBL" id="CP063362">
    <property type="protein sequence ID" value="QRG07261.1"/>
    <property type="molecule type" value="Genomic_DNA"/>
</dbReference>
<dbReference type="SUPFAM" id="SSF56112">
    <property type="entry name" value="Protein kinase-like (PK-like)"/>
    <property type="match status" value="1"/>
</dbReference>
<gene>
    <name evidence="3" type="ORF">EZH22_02160</name>
</gene>
<evidence type="ECO:0000259" key="2">
    <source>
        <dbReference type="Pfam" id="PF01636"/>
    </source>
</evidence>
<dbReference type="Gene3D" id="3.30.200.20">
    <property type="entry name" value="Phosphorylase Kinase, domain 1"/>
    <property type="match status" value="1"/>
</dbReference>
<dbReference type="InterPro" id="IPR002575">
    <property type="entry name" value="Aminoglycoside_PTrfase"/>
</dbReference>
<dbReference type="PANTHER" id="PTHR47829">
    <property type="entry name" value="HYDROLASE, PUTATIVE (AFU_ORTHOLOGUE AFUA_1G12880)-RELATED"/>
    <property type="match status" value="1"/>
</dbReference>
<dbReference type="CDD" id="cd05154">
    <property type="entry name" value="ACAD10_11_N-like"/>
    <property type="match status" value="1"/>
</dbReference>
<dbReference type="PANTHER" id="PTHR47829:SF1">
    <property type="entry name" value="HAD FAMILY PHOSPHATASE"/>
    <property type="match status" value="1"/>
</dbReference>
<feature type="compositionally biased region" description="Pro residues" evidence="1">
    <location>
        <begin position="1"/>
        <end position="15"/>
    </location>
</feature>
<reference evidence="3 4" key="1">
    <citation type="submission" date="2020-10" db="EMBL/GenBank/DDBJ databases">
        <title>Degradation of 1,4-Dioxane by Xanthobacter sp. YN2, via a Novel Group-2 Soluble Di-Iron Monooxygenase.</title>
        <authorList>
            <person name="Ma F."/>
            <person name="Wang Y."/>
            <person name="Yang J."/>
            <person name="Guo H."/>
            <person name="Su D."/>
            <person name="Yu L."/>
        </authorList>
    </citation>
    <scope>NUCLEOTIDE SEQUENCE [LARGE SCALE GENOMIC DNA]</scope>
    <source>
        <strain evidence="3 4">YN2</strain>
    </source>
</reference>
<dbReference type="Proteomes" id="UP000596427">
    <property type="component" value="Chromosome"/>
</dbReference>
<protein>
    <submittedName>
        <fullName evidence="3">Phosphotransferase family protein</fullName>
    </submittedName>
</protein>
<accession>A0A974PPU0</accession>
<evidence type="ECO:0000313" key="3">
    <source>
        <dbReference type="EMBL" id="QRG07261.1"/>
    </source>
</evidence>
<feature type="domain" description="Aminoglycoside phosphotransferase" evidence="2">
    <location>
        <begin position="71"/>
        <end position="306"/>
    </location>
</feature>
<feature type="region of interest" description="Disordered" evidence="1">
    <location>
        <begin position="1"/>
        <end position="22"/>
    </location>
</feature>
<dbReference type="Pfam" id="PF01636">
    <property type="entry name" value="APH"/>
    <property type="match status" value="1"/>
</dbReference>
<name>A0A974PPU0_9HYPH</name>
<dbReference type="KEGG" id="xdi:EZH22_02160"/>
<organism evidence="3 4">
    <name type="scientific">Xanthobacter dioxanivorans</name>
    <dbReference type="NCBI Taxonomy" id="2528964"/>
    <lineage>
        <taxon>Bacteria</taxon>
        <taxon>Pseudomonadati</taxon>
        <taxon>Pseudomonadota</taxon>
        <taxon>Alphaproteobacteria</taxon>
        <taxon>Hyphomicrobiales</taxon>
        <taxon>Xanthobacteraceae</taxon>
        <taxon>Xanthobacter</taxon>
    </lineage>
</organism>
<dbReference type="InterPro" id="IPR011009">
    <property type="entry name" value="Kinase-like_dom_sf"/>
</dbReference>
<proteinExistence type="predicted"/>